<dbReference type="InterPro" id="IPR045095">
    <property type="entry name" value="ACDP"/>
</dbReference>
<keyword evidence="9" id="KW-1185">Reference proteome</keyword>
<keyword evidence="3 5" id="KW-1133">Transmembrane helix</keyword>
<feature type="compositionally biased region" description="Acidic residues" evidence="6">
    <location>
        <begin position="315"/>
        <end position="331"/>
    </location>
</feature>
<accession>A0A6A4IDB6</accession>
<evidence type="ECO:0000256" key="1">
    <source>
        <dbReference type="ARBA" id="ARBA00004141"/>
    </source>
</evidence>
<feature type="region of interest" description="Disordered" evidence="6">
    <location>
        <begin position="568"/>
        <end position="650"/>
    </location>
</feature>
<protein>
    <submittedName>
        <fullName evidence="8">DUF21-domain-containing protein</fullName>
    </submittedName>
</protein>
<reference evidence="8" key="1">
    <citation type="journal article" date="2019" name="Environ. Microbiol.">
        <title>Fungal ecological strategies reflected in gene transcription - a case study of two litter decomposers.</title>
        <authorList>
            <person name="Barbi F."/>
            <person name="Kohler A."/>
            <person name="Barry K."/>
            <person name="Baskaran P."/>
            <person name="Daum C."/>
            <person name="Fauchery L."/>
            <person name="Ihrmark K."/>
            <person name="Kuo A."/>
            <person name="LaButti K."/>
            <person name="Lipzen A."/>
            <person name="Morin E."/>
            <person name="Grigoriev I.V."/>
            <person name="Henrissat B."/>
            <person name="Lindahl B."/>
            <person name="Martin F."/>
        </authorList>
    </citation>
    <scope>NUCLEOTIDE SEQUENCE</scope>
    <source>
        <strain evidence="8">JB14</strain>
    </source>
</reference>
<dbReference type="AlphaFoldDB" id="A0A6A4IDB6"/>
<keyword evidence="4 5" id="KW-0472">Membrane</keyword>
<dbReference type="GO" id="GO:0030026">
    <property type="term" value="P:intracellular manganese ion homeostasis"/>
    <property type="evidence" value="ECO:0007669"/>
    <property type="project" value="TreeGrafter"/>
</dbReference>
<feature type="compositionally biased region" description="Basic and acidic residues" evidence="6">
    <location>
        <begin position="350"/>
        <end position="361"/>
    </location>
</feature>
<evidence type="ECO:0000256" key="3">
    <source>
        <dbReference type="ARBA" id="ARBA00022989"/>
    </source>
</evidence>
<feature type="compositionally biased region" description="Basic residues" evidence="6">
    <location>
        <begin position="336"/>
        <end position="349"/>
    </location>
</feature>
<feature type="region of interest" description="Disordered" evidence="6">
    <location>
        <begin position="493"/>
        <end position="555"/>
    </location>
</feature>
<gene>
    <name evidence="8" type="ORF">BT96DRAFT_913751</name>
</gene>
<dbReference type="PROSITE" id="PS51846">
    <property type="entry name" value="CNNM"/>
    <property type="match status" value="1"/>
</dbReference>
<dbReference type="InterPro" id="IPR046342">
    <property type="entry name" value="CBS_dom_sf"/>
</dbReference>
<feature type="compositionally biased region" description="Polar residues" evidence="6">
    <location>
        <begin position="608"/>
        <end position="636"/>
    </location>
</feature>
<evidence type="ECO:0000256" key="2">
    <source>
        <dbReference type="ARBA" id="ARBA00022692"/>
    </source>
</evidence>
<evidence type="ECO:0000259" key="7">
    <source>
        <dbReference type="PROSITE" id="PS51846"/>
    </source>
</evidence>
<organism evidence="8 9">
    <name type="scientific">Gymnopus androsaceus JB14</name>
    <dbReference type="NCBI Taxonomy" id="1447944"/>
    <lineage>
        <taxon>Eukaryota</taxon>
        <taxon>Fungi</taxon>
        <taxon>Dikarya</taxon>
        <taxon>Basidiomycota</taxon>
        <taxon>Agaricomycotina</taxon>
        <taxon>Agaricomycetes</taxon>
        <taxon>Agaricomycetidae</taxon>
        <taxon>Agaricales</taxon>
        <taxon>Marasmiineae</taxon>
        <taxon>Omphalotaceae</taxon>
        <taxon>Gymnopus</taxon>
    </lineage>
</organism>
<sequence length="650" mass="69960">MSLDQTQLNVLCVSGTPDQKKYAEKIKPLRSNGHLLLVTLLLANMIVNETLPVISDPVLGGGVESVVVSTVLIVIFSEIIPQSLFTRYGLYLGAAWAGPTRCLIYALGIVSWPTAKLLDWIVGANHGIIYRRVELKELIMMHASSSPHGGDLNSDTAAIIGATLDLQEKVVAQAMTPLSEVFMLHIDAKLDFALLHKIVESGHSRIPVYEEVEVPVAAKLASGNSKREIKIIGILLVKQCVLLDPKDATPVRSLRLNKVPCIPQNETLLGILDKFQEGRSHIAIVSRFSVEKAKSVKKAVKQTLTQRLKEHVGIDDSDSSSDSSSSEDETEGSSSGKRRSFKKRFRRGRSKGEEADKDATLRGDAPSQSGDGEGEQVEMNKFETGPGAFGISNLEANMPADAVLTKDGAMEFLQGFGDPSIMPLGIITLEDVLEELIGEEIYDEFDYEGAHGEPLPVHSSTPAPIAAPQPQHPHTGVMLAPLANVRNLSFFRSRSAPPTKRAIRGAPVEKDEVPADANNHNEPSLAIIVSDTDETPTPKAKFDNPATPPAPENTSPAALEAMLLDRKRRKNQGAQGTESSSKPVGAVAGAAVRPRPKGKFKSGPLKKSSLNTTLEPLNSTTTNSETAISESPTATTIKIPDGQQEHEQGL</sequence>
<evidence type="ECO:0000256" key="6">
    <source>
        <dbReference type="SAM" id="MobiDB-lite"/>
    </source>
</evidence>
<dbReference type="CDD" id="cd04590">
    <property type="entry name" value="CBS_pair_CorC_HlyC_assoc"/>
    <property type="match status" value="1"/>
</dbReference>
<dbReference type="PANTHER" id="PTHR12064:SF90">
    <property type="entry name" value="CNNM TRANSMEMBRANE DOMAIN-CONTAINING PROTEIN"/>
    <property type="match status" value="1"/>
</dbReference>
<evidence type="ECO:0000256" key="4">
    <source>
        <dbReference type="ARBA" id="ARBA00023136"/>
    </source>
</evidence>
<dbReference type="FunFam" id="3.10.580.10:FF:000053">
    <property type="entry name" value="Unplaced genomic scaffold supercont1.12, whole genome shotgun sequence"/>
    <property type="match status" value="1"/>
</dbReference>
<keyword evidence="2 5" id="KW-0812">Transmembrane</keyword>
<dbReference type="InterPro" id="IPR002550">
    <property type="entry name" value="CNNM"/>
</dbReference>
<name>A0A6A4IDB6_9AGAR</name>
<feature type="compositionally biased region" description="Low complexity" evidence="6">
    <location>
        <begin position="579"/>
        <end position="593"/>
    </location>
</feature>
<evidence type="ECO:0000313" key="8">
    <source>
        <dbReference type="EMBL" id="KAE9408589.1"/>
    </source>
</evidence>
<dbReference type="Pfam" id="PF01595">
    <property type="entry name" value="CNNM"/>
    <property type="match status" value="1"/>
</dbReference>
<evidence type="ECO:0000256" key="5">
    <source>
        <dbReference type="PROSITE-ProRule" id="PRU01193"/>
    </source>
</evidence>
<dbReference type="GO" id="GO:0016020">
    <property type="term" value="C:membrane"/>
    <property type="evidence" value="ECO:0007669"/>
    <property type="project" value="UniProtKB-SubCell"/>
</dbReference>
<dbReference type="GO" id="GO:0005737">
    <property type="term" value="C:cytoplasm"/>
    <property type="evidence" value="ECO:0007669"/>
    <property type="project" value="TreeGrafter"/>
</dbReference>
<dbReference type="OrthoDB" id="5353557at2759"/>
<dbReference type="PANTHER" id="PTHR12064">
    <property type="entry name" value="METAL TRANSPORTER CNNM"/>
    <property type="match status" value="1"/>
</dbReference>
<dbReference type="GO" id="GO:0010960">
    <property type="term" value="P:magnesium ion homeostasis"/>
    <property type="evidence" value="ECO:0007669"/>
    <property type="project" value="InterPro"/>
</dbReference>
<dbReference type="InterPro" id="IPR044751">
    <property type="entry name" value="Ion_transp-like_CBS"/>
</dbReference>
<proteinExistence type="predicted"/>
<feature type="domain" description="CNNM transmembrane" evidence="7">
    <location>
        <begin position="1"/>
        <end position="152"/>
    </location>
</feature>
<evidence type="ECO:0000313" key="9">
    <source>
        <dbReference type="Proteomes" id="UP000799118"/>
    </source>
</evidence>
<dbReference type="Proteomes" id="UP000799118">
    <property type="component" value="Unassembled WGS sequence"/>
</dbReference>
<dbReference type="SUPFAM" id="SSF54631">
    <property type="entry name" value="CBS-domain pair"/>
    <property type="match status" value="1"/>
</dbReference>
<dbReference type="EMBL" id="ML769390">
    <property type="protein sequence ID" value="KAE9408589.1"/>
    <property type="molecule type" value="Genomic_DNA"/>
</dbReference>
<feature type="region of interest" description="Disordered" evidence="6">
    <location>
        <begin position="311"/>
        <end position="375"/>
    </location>
</feature>
<dbReference type="Gene3D" id="3.10.580.10">
    <property type="entry name" value="CBS-domain"/>
    <property type="match status" value="2"/>
</dbReference>
<comment type="subcellular location">
    <subcellularLocation>
        <location evidence="1">Membrane</location>
        <topology evidence="1">Multi-pass membrane protein</topology>
    </subcellularLocation>
</comment>